<keyword evidence="4" id="KW-0067">ATP-binding</keyword>
<dbReference type="Gene3D" id="1.20.1110.10">
    <property type="entry name" value="Calcium-transporting ATPase, transmembrane domain"/>
    <property type="match status" value="1"/>
</dbReference>
<accession>A0ABU3NXJ5</accession>
<dbReference type="PRINTS" id="PR00119">
    <property type="entry name" value="CATATPASE"/>
</dbReference>
<dbReference type="Gene3D" id="3.40.1110.10">
    <property type="entry name" value="Calcium-transporting ATPase, cytoplasmic domain N"/>
    <property type="match status" value="1"/>
</dbReference>
<dbReference type="PROSITE" id="PS00154">
    <property type="entry name" value="ATPASE_E1_E2"/>
    <property type="match status" value="1"/>
</dbReference>
<dbReference type="Pfam" id="PF13246">
    <property type="entry name" value="Cation_ATPase"/>
    <property type="match status" value="1"/>
</dbReference>
<comment type="caution">
    <text evidence="10">The sequence shown here is derived from an EMBL/GenBank/DDBJ whole genome shotgun (WGS) entry which is preliminary data.</text>
</comment>
<feature type="transmembrane region" description="Helical" evidence="8">
    <location>
        <begin position="266"/>
        <end position="295"/>
    </location>
</feature>
<dbReference type="InterPro" id="IPR004014">
    <property type="entry name" value="ATPase_P-typ_cation-transptr_N"/>
</dbReference>
<dbReference type="InterPro" id="IPR008250">
    <property type="entry name" value="ATPase_P-typ_transduc_dom_A_sf"/>
</dbReference>
<dbReference type="PRINTS" id="PR00121">
    <property type="entry name" value="NAKATPASE"/>
</dbReference>
<dbReference type="Pfam" id="PF00689">
    <property type="entry name" value="Cation_ATPase_C"/>
    <property type="match status" value="1"/>
</dbReference>
<keyword evidence="3" id="KW-0547">Nucleotide-binding</keyword>
<evidence type="ECO:0000256" key="7">
    <source>
        <dbReference type="ARBA" id="ARBA00023136"/>
    </source>
</evidence>
<organism evidence="10 11">
    <name type="scientific">Anaeroselena agilis</name>
    <dbReference type="NCBI Taxonomy" id="3063788"/>
    <lineage>
        <taxon>Bacteria</taxon>
        <taxon>Bacillati</taxon>
        <taxon>Bacillota</taxon>
        <taxon>Negativicutes</taxon>
        <taxon>Acetonemataceae</taxon>
        <taxon>Anaeroselena</taxon>
    </lineage>
</organism>
<dbReference type="EMBL" id="JAUOZS010000001">
    <property type="protein sequence ID" value="MDT8901522.1"/>
    <property type="molecule type" value="Genomic_DNA"/>
</dbReference>
<sequence length="913" mass="98276">MWHARSADDAISYWRTDSGEGLTNAEAAARLKLFGYNEVAEKERPAWWRRLLAQFQDFMVLVLLAATLISGLLGEYADAVTILAIVVLNAVLGFVQEHRAEQSMSALRKLTAPTARVVRHGCIQHVPARELVPGDILLLEPGDVVAADGRLAETANLEAEESALTGESLPVRKLADRVYDENVTVGDRKNMVYAGTVVTRGRGTAVVCGTGMNTEVGQIATLIQSATEDETPLQRRLDHLGRWLVWGCLGVCLVVVATGVARGEPLLLMCMTGISLAVAAIPEGLPAIVTVALALGVQRMIRRNAIVRKLPAVETLGCTTVICSDKTGTLTQNAMTVRQVYCGGKTYEVSGAGFEIKGEFFLDKQEFDAKKDKCLLQCLAVGCLCNNSVLKQGSVGISGLWRKKGARGWSVEGDPTEGALVVAAGKAGVWRADIEKRERRLAEIPFEAERRRMAVAYGGPEGAVLYVKGAPDTVLELCRYWFDGTVERPLTPELAASIAAANEAMTNGALRVLALAYRRLAPAEAAHVAEEAERELVFTGLAGMIDPPRPEVKEAIALCRQAGIGTVMITGDHRNTAVAIARELRMFRDGSSQALTGAEVDALSERELAAAAARTTVYARVSPAHKLRIVKALKNKGHIVAMTGDGVNDAPAVKEADIGVAMGLSGTDVTREASAMTLADDNFATIVAAVEEGRGIYDNIRKFIRYLLACNIGEVLTMFLAALAGLPLPLLPLQILWVNLVTDGLPAMALGVDPKAPDTMYRPPRNPAESVFSRGLARKIVFRGVQIGLTTVLVFAGVYLTKGDLALARTMAFATLVFCQLFHVYDCRSEILTIFELGVFTNKYLLLATCCSALMQTAVIHLPPLNAIFGTVPLGLKEWAIVLIVAGWTALVGGLRHLLLRRRPPVRSAFSRV</sequence>
<dbReference type="InterPro" id="IPR023299">
    <property type="entry name" value="ATPase_P-typ_cyto_dom_N"/>
</dbReference>
<feature type="transmembrane region" description="Helical" evidence="8">
    <location>
        <begin position="51"/>
        <end position="73"/>
    </location>
</feature>
<dbReference type="InterPro" id="IPR018303">
    <property type="entry name" value="ATPase_P-typ_P_site"/>
</dbReference>
<dbReference type="Pfam" id="PF00690">
    <property type="entry name" value="Cation_ATPase_N"/>
    <property type="match status" value="1"/>
</dbReference>
<dbReference type="RefSeq" id="WP_413782475.1">
    <property type="nucleotide sequence ID" value="NZ_JAUOZS010000001.1"/>
</dbReference>
<keyword evidence="2 8" id="KW-0812">Transmembrane</keyword>
<dbReference type="Gene3D" id="3.40.50.1000">
    <property type="entry name" value="HAD superfamily/HAD-like"/>
    <property type="match status" value="1"/>
</dbReference>
<dbReference type="SFLD" id="SFLDS00003">
    <property type="entry name" value="Haloacid_Dehalogenase"/>
    <property type="match status" value="1"/>
</dbReference>
<keyword evidence="6 8" id="KW-1133">Transmembrane helix</keyword>
<keyword evidence="11" id="KW-1185">Reference proteome</keyword>
<dbReference type="Pfam" id="PF00122">
    <property type="entry name" value="E1-E2_ATPase"/>
    <property type="match status" value="1"/>
</dbReference>
<feature type="transmembrane region" description="Helical" evidence="8">
    <location>
        <begin position="734"/>
        <end position="752"/>
    </location>
</feature>
<feature type="transmembrane region" description="Helical" evidence="8">
    <location>
        <begin position="806"/>
        <end position="825"/>
    </location>
</feature>
<evidence type="ECO:0000256" key="3">
    <source>
        <dbReference type="ARBA" id="ARBA00022741"/>
    </source>
</evidence>
<feature type="transmembrane region" description="Helical" evidence="8">
    <location>
        <begin position="243"/>
        <end position="260"/>
    </location>
</feature>
<dbReference type="SUPFAM" id="SSF81665">
    <property type="entry name" value="Calcium ATPase, transmembrane domain M"/>
    <property type="match status" value="1"/>
</dbReference>
<feature type="domain" description="Cation-transporting P-type ATPase N-terminal" evidence="9">
    <location>
        <begin position="1"/>
        <end position="75"/>
    </location>
</feature>
<dbReference type="PANTHER" id="PTHR42861">
    <property type="entry name" value="CALCIUM-TRANSPORTING ATPASE"/>
    <property type="match status" value="1"/>
</dbReference>
<gene>
    <name evidence="10" type="ORF">Q4T40_09740</name>
</gene>
<feature type="transmembrane region" description="Helical" evidence="8">
    <location>
        <begin position="706"/>
        <end position="728"/>
    </location>
</feature>
<evidence type="ECO:0000256" key="8">
    <source>
        <dbReference type="SAM" id="Phobius"/>
    </source>
</evidence>
<dbReference type="Gene3D" id="2.70.150.10">
    <property type="entry name" value="Calcium-transporting ATPase, cytoplasmic transduction domain A"/>
    <property type="match status" value="1"/>
</dbReference>
<evidence type="ECO:0000256" key="1">
    <source>
        <dbReference type="ARBA" id="ARBA00004141"/>
    </source>
</evidence>
<evidence type="ECO:0000256" key="2">
    <source>
        <dbReference type="ARBA" id="ARBA00022692"/>
    </source>
</evidence>
<evidence type="ECO:0000313" key="11">
    <source>
        <dbReference type="Proteomes" id="UP001254848"/>
    </source>
</evidence>
<dbReference type="Proteomes" id="UP001254848">
    <property type="component" value="Unassembled WGS sequence"/>
</dbReference>
<feature type="transmembrane region" description="Helical" evidence="8">
    <location>
        <begin position="79"/>
        <end position="95"/>
    </location>
</feature>
<reference evidence="10 11" key="1">
    <citation type="submission" date="2023-07" db="EMBL/GenBank/DDBJ databases">
        <title>The novel representative of Negativicutes class, Anaeroselena agilis gen. nov. sp. nov.</title>
        <authorList>
            <person name="Prokofeva M.I."/>
            <person name="Elcheninov A.G."/>
            <person name="Klyukina A."/>
            <person name="Kublanov I.V."/>
            <person name="Frolov E.N."/>
            <person name="Podosokorskaya O.A."/>
        </authorList>
    </citation>
    <scope>NUCLEOTIDE SEQUENCE [LARGE SCALE GENOMIC DNA]</scope>
    <source>
        <strain evidence="10 11">4137-cl</strain>
    </source>
</reference>
<dbReference type="InterPro" id="IPR023298">
    <property type="entry name" value="ATPase_P-typ_TM_dom_sf"/>
</dbReference>
<dbReference type="SFLD" id="SFLDG00002">
    <property type="entry name" value="C1.7:_P-type_atpase_like"/>
    <property type="match status" value="1"/>
</dbReference>
<dbReference type="SUPFAM" id="SSF81660">
    <property type="entry name" value="Metal cation-transporting ATPase, ATP-binding domain N"/>
    <property type="match status" value="1"/>
</dbReference>
<dbReference type="SUPFAM" id="SSF56784">
    <property type="entry name" value="HAD-like"/>
    <property type="match status" value="1"/>
</dbReference>
<keyword evidence="5" id="KW-1278">Translocase</keyword>
<evidence type="ECO:0000256" key="6">
    <source>
        <dbReference type="ARBA" id="ARBA00022989"/>
    </source>
</evidence>
<evidence type="ECO:0000256" key="5">
    <source>
        <dbReference type="ARBA" id="ARBA00022967"/>
    </source>
</evidence>
<comment type="subcellular location">
    <subcellularLocation>
        <location evidence="1">Membrane</location>
        <topology evidence="1">Multi-pass membrane protein</topology>
    </subcellularLocation>
</comment>
<dbReference type="InterPro" id="IPR036412">
    <property type="entry name" value="HAD-like_sf"/>
</dbReference>
<feature type="transmembrane region" description="Helical" evidence="8">
    <location>
        <begin position="879"/>
        <end position="899"/>
    </location>
</feature>
<evidence type="ECO:0000259" key="9">
    <source>
        <dbReference type="SMART" id="SM00831"/>
    </source>
</evidence>
<dbReference type="CDD" id="cd02089">
    <property type="entry name" value="P-type_ATPase_Ca_prok"/>
    <property type="match status" value="1"/>
</dbReference>
<dbReference type="SMART" id="SM00831">
    <property type="entry name" value="Cation_ATPase_N"/>
    <property type="match status" value="1"/>
</dbReference>
<dbReference type="InterPro" id="IPR001757">
    <property type="entry name" value="P_typ_ATPase"/>
</dbReference>
<dbReference type="SFLD" id="SFLDF00027">
    <property type="entry name" value="p-type_atpase"/>
    <property type="match status" value="1"/>
</dbReference>
<feature type="transmembrane region" description="Helical" evidence="8">
    <location>
        <begin position="837"/>
        <end position="859"/>
    </location>
</feature>
<dbReference type="NCBIfam" id="TIGR01494">
    <property type="entry name" value="ATPase_P-type"/>
    <property type="match status" value="2"/>
</dbReference>
<dbReference type="InterPro" id="IPR006068">
    <property type="entry name" value="ATPase_P-typ_cation-transptr_C"/>
</dbReference>
<name>A0ABU3NXJ5_9FIRM</name>
<feature type="transmembrane region" description="Helical" evidence="8">
    <location>
        <begin position="780"/>
        <end position="800"/>
    </location>
</feature>
<dbReference type="InterPro" id="IPR023214">
    <property type="entry name" value="HAD_sf"/>
</dbReference>
<proteinExistence type="predicted"/>
<protein>
    <submittedName>
        <fullName evidence="10">Cation-translocating P-type ATPase</fullName>
    </submittedName>
</protein>
<dbReference type="InterPro" id="IPR059000">
    <property type="entry name" value="ATPase_P-type_domA"/>
</dbReference>
<dbReference type="InterPro" id="IPR044492">
    <property type="entry name" value="P_typ_ATPase_HD_dom"/>
</dbReference>
<evidence type="ECO:0000256" key="4">
    <source>
        <dbReference type="ARBA" id="ARBA00022840"/>
    </source>
</evidence>
<dbReference type="SUPFAM" id="SSF81653">
    <property type="entry name" value="Calcium ATPase, transduction domain A"/>
    <property type="match status" value="1"/>
</dbReference>
<evidence type="ECO:0000313" key="10">
    <source>
        <dbReference type="EMBL" id="MDT8901522.1"/>
    </source>
</evidence>
<keyword evidence="7 8" id="KW-0472">Membrane</keyword>